<dbReference type="InterPro" id="IPR003959">
    <property type="entry name" value="ATPase_AAA_core"/>
</dbReference>
<proteinExistence type="predicted"/>
<dbReference type="AlphaFoldDB" id="A0AAC9HNV5"/>
<dbReference type="PANTHER" id="PTHR40396:SF1">
    <property type="entry name" value="ATPASE AAA-TYPE CORE DOMAIN-CONTAINING PROTEIN"/>
    <property type="match status" value="1"/>
</dbReference>
<dbReference type="Gene3D" id="3.40.50.300">
    <property type="entry name" value="P-loop containing nucleotide triphosphate hydrolases"/>
    <property type="match status" value="2"/>
</dbReference>
<feature type="region of interest" description="Disordered" evidence="1">
    <location>
        <begin position="415"/>
        <end position="435"/>
    </location>
</feature>
<sequence length="476" mass="51772">MLRRFRLGNHRSFHHAQDWRLSGDHDTSARPVAGVYGANAAGKSNLLDGLRFMALAVTGSFDRWPEDGGVARRPFRLDQAAALRPSSFEVELVIDGVGFGYGFDVDDEKVRHEWLHRESAGQRRLLLDRDVEGVRHVAGESESELERAAVLGALTRPNTLLLSVAAQSHLDWALPVYRWFARQLVFVDVSRRSAAQHHLVDLLRTSPELRAPLVELLRLADLGIADVVLEEEVLHQDPLVAGLLERLQSAHATTSGLPDEDTAAGPDFGLDVPLDPSEASAARLAANAAARTPSREDESRSAALFFAHGAGRTRFEWEEESEGTQSCLELLPQVLRALIHGRTLIVDEIDTSLHPGLTRRLVALFRDAAAAGYGGQLLFTTHDTTLMRTPIAADGLDREEIWFVDKDAAGSSTLHSPAEFRVTDGAQRGGPATEASEEGIEAAYLAGRFGAIPVVDGADFLAAVRAAIDAGRRHEG</sequence>
<evidence type="ECO:0000259" key="2">
    <source>
        <dbReference type="Pfam" id="PF13304"/>
    </source>
</evidence>
<dbReference type="Pfam" id="PF13304">
    <property type="entry name" value="AAA_21"/>
    <property type="match status" value="1"/>
</dbReference>
<protein>
    <submittedName>
        <fullName evidence="3">AAA domain</fullName>
    </submittedName>
</protein>
<reference evidence="4" key="1">
    <citation type="submission" date="2016-03" db="EMBL/GenBank/DDBJ databases">
        <title>Complete genome sequence of the type strain Actinoalloteichus hymeniacidonis DSM 45092.</title>
        <authorList>
            <person name="Schaffert L."/>
            <person name="Albersmeier A."/>
            <person name="Winkler A."/>
            <person name="Kalinowski J."/>
            <person name="Zotchev S."/>
            <person name="Ruckert C."/>
        </authorList>
    </citation>
    <scope>NUCLEOTIDE SEQUENCE [LARGE SCALE GENOMIC DNA]</scope>
    <source>
        <strain evidence="4">HPA177(T) (DSM 45092(T))</strain>
    </source>
</reference>
<evidence type="ECO:0000313" key="4">
    <source>
        <dbReference type="Proteomes" id="UP000095210"/>
    </source>
</evidence>
<evidence type="ECO:0000313" key="3">
    <source>
        <dbReference type="EMBL" id="AOS62688.1"/>
    </source>
</evidence>
<keyword evidence="4" id="KW-1185">Reference proteome</keyword>
<gene>
    <name evidence="3" type="ORF">TL08_09365</name>
</gene>
<dbReference type="GO" id="GO:0005524">
    <property type="term" value="F:ATP binding"/>
    <property type="evidence" value="ECO:0007669"/>
    <property type="project" value="InterPro"/>
</dbReference>
<organism evidence="3 4">
    <name type="scientific">Actinoalloteichus hymeniacidonis</name>
    <dbReference type="NCBI Taxonomy" id="340345"/>
    <lineage>
        <taxon>Bacteria</taxon>
        <taxon>Bacillati</taxon>
        <taxon>Actinomycetota</taxon>
        <taxon>Actinomycetes</taxon>
        <taxon>Pseudonocardiales</taxon>
        <taxon>Pseudonocardiaceae</taxon>
        <taxon>Actinoalloteichus</taxon>
    </lineage>
</organism>
<dbReference type="SUPFAM" id="SSF52540">
    <property type="entry name" value="P-loop containing nucleoside triphosphate hydrolases"/>
    <property type="match status" value="1"/>
</dbReference>
<accession>A0AAC9HNV5</accession>
<dbReference type="PANTHER" id="PTHR40396">
    <property type="entry name" value="ATPASE-LIKE PROTEIN"/>
    <property type="match status" value="1"/>
</dbReference>
<name>A0AAC9HNV5_9PSEU</name>
<dbReference type="KEGG" id="ahm:TL08_09365"/>
<dbReference type="Proteomes" id="UP000095210">
    <property type="component" value="Chromosome"/>
</dbReference>
<feature type="domain" description="ATPase AAA-type core" evidence="2">
    <location>
        <begin position="33"/>
        <end position="387"/>
    </location>
</feature>
<dbReference type="EMBL" id="CP014859">
    <property type="protein sequence ID" value="AOS62688.1"/>
    <property type="molecule type" value="Genomic_DNA"/>
</dbReference>
<evidence type="ECO:0000256" key="1">
    <source>
        <dbReference type="SAM" id="MobiDB-lite"/>
    </source>
</evidence>
<dbReference type="InterPro" id="IPR027417">
    <property type="entry name" value="P-loop_NTPase"/>
</dbReference>
<dbReference type="GO" id="GO:0016887">
    <property type="term" value="F:ATP hydrolysis activity"/>
    <property type="evidence" value="ECO:0007669"/>
    <property type="project" value="InterPro"/>
</dbReference>